<feature type="modified residue" description="Pyruvic acid (Ser); by autocatalysis" evidence="11">
    <location>
        <position position="192"/>
    </location>
</feature>
<evidence type="ECO:0000256" key="11">
    <source>
        <dbReference type="HAMAP-Rule" id="MF_00664"/>
    </source>
</evidence>
<comment type="catalytic activity">
    <reaction evidence="11">
        <text>a 1,2-diacyl-sn-glycero-3-phospho-L-serine + H(+) = a 1,2-diacyl-sn-glycero-3-phosphoethanolamine + CO2</text>
        <dbReference type="Rhea" id="RHEA:20828"/>
        <dbReference type="ChEBI" id="CHEBI:15378"/>
        <dbReference type="ChEBI" id="CHEBI:16526"/>
        <dbReference type="ChEBI" id="CHEBI:57262"/>
        <dbReference type="ChEBI" id="CHEBI:64612"/>
        <dbReference type="EC" id="4.1.1.65"/>
    </reaction>
</comment>
<keyword evidence="12" id="KW-1133">Transmembrane helix</keyword>
<keyword evidence="7 11" id="KW-0594">Phospholipid biosynthesis</keyword>
<evidence type="ECO:0000256" key="3">
    <source>
        <dbReference type="ARBA" id="ARBA00022793"/>
    </source>
</evidence>
<feature type="site" description="Cleavage (non-hydrolytic); by autocatalysis" evidence="11">
    <location>
        <begin position="191"/>
        <end position="192"/>
    </location>
</feature>
<evidence type="ECO:0000256" key="7">
    <source>
        <dbReference type="ARBA" id="ARBA00023209"/>
    </source>
</evidence>
<comment type="cofactor">
    <cofactor evidence="11">
        <name>pyruvate</name>
        <dbReference type="ChEBI" id="CHEBI:15361"/>
    </cofactor>
    <text evidence="11">Binds 1 pyruvoyl group covalently per subunit.</text>
</comment>
<feature type="transmembrane region" description="Helical" evidence="12">
    <location>
        <begin position="49"/>
        <end position="68"/>
    </location>
</feature>
<dbReference type="PANTHER" id="PTHR35809">
    <property type="entry name" value="ARCHAETIDYLSERINE DECARBOXYLASE PROENZYME-RELATED"/>
    <property type="match status" value="1"/>
</dbReference>
<organism evidence="13 14">
    <name type="scientific">Streptomonospora halophila</name>
    <dbReference type="NCBI Taxonomy" id="427369"/>
    <lineage>
        <taxon>Bacteria</taxon>
        <taxon>Bacillati</taxon>
        <taxon>Actinomycetota</taxon>
        <taxon>Actinomycetes</taxon>
        <taxon>Streptosporangiales</taxon>
        <taxon>Nocardiopsidaceae</taxon>
        <taxon>Streptomonospora</taxon>
    </lineage>
</organism>
<evidence type="ECO:0000256" key="10">
    <source>
        <dbReference type="ARBA" id="ARBA00023317"/>
    </source>
</evidence>
<comment type="function">
    <text evidence="11">Catalyzes the formation of phosphatidylethanolamine (PtdEtn) from phosphatidylserine (PtdSer).</text>
</comment>
<keyword evidence="14" id="KW-1185">Reference proteome</keyword>
<feature type="active site" description="Schiff-base intermediate with substrate; via pyruvic acid" evidence="11">
    <location>
        <position position="192"/>
    </location>
</feature>
<evidence type="ECO:0000256" key="9">
    <source>
        <dbReference type="ARBA" id="ARBA00023264"/>
    </source>
</evidence>
<evidence type="ECO:0000256" key="5">
    <source>
        <dbReference type="ARBA" id="ARBA00023136"/>
    </source>
</evidence>
<evidence type="ECO:0000256" key="4">
    <source>
        <dbReference type="ARBA" id="ARBA00023098"/>
    </source>
</evidence>
<keyword evidence="3 11" id="KW-0210">Decarboxylase</keyword>
<feature type="chain" id="PRO_5044902273" description="Phosphatidylserine decarboxylase alpha chain" evidence="11">
    <location>
        <begin position="192"/>
        <end position="222"/>
    </location>
</feature>
<comment type="similarity">
    <text evidence="11">Belongs to the phosphatidylserine decarboxylase family. PSD-A subfamily.</text>
</comment>
<keyword evidence="8 11" id="KW-0456">Lyase</keyword>
<feature type="transmembrane region" description="Helical" evidence="12">
    <location>
        <begin position="27"/>
        <end position="43"/>
    </location>
</feature>
<evidence type="ECO:0000256" key="6">
    <source>
        <dbReference type="ARBA" id="ARBA00023145"/>
    </source>
</evidence>
<keyword evidence="4 11" id="KW-0443">Lipid metabolism</keyword>
<keyword evidence="5 11" id="KW-0472">Membrane</keyword>
<dbReference type="NCBIfam" id="NF003683">
    <property type="entry name" value="PRK05305.2-3"/>
    <property type="match status" value="1"/>
</dbReference>
<comment type="pathway">
    <text evidence="11">Phospholipid metabolism; phosphatidylethanolamine biosynthesis; phosphatidylethanolamine from CDP-diacylglycerol: step 2/2.</text>
</comment>
<protein>
    <recommendedName>
        <fullName evidence="11">Phosphatidylserine decarboxylase proenzyme</fullName>
        <ecNumber evidence="11">4.1.1.65</ecNumber>
    </recommendedName>
    <component>
        <recommendedName>
            <fullName evidence="11">Phosphatidylserine decarboxylase alpha chain</fullName>
        </recommendedName>
    </component>
    <component>
        <recommendedName>
            <fullName evidence="11">Phosphatidylserine decarboxylase beta chain</fullName>
        </recommendedName>
    </component>
</protein>
<comment type="subunit">
    <text evidence="11">Heterodimer of a large membrane-associated beta subunit and a small pyruvoyl-containing alpha subunit.</text>
</comment>
<keyword evidence="12" id="KW-0812">Transmembrane</keyword>
<evidence type="ECO:0000256" key="12">
    <source>
        <dbReference type="SAM" id="Phobius"/>
    </source>
</evidence>
<comment type="caution">
    <text evidence="13">The sequence shown here is derived from an EMBL/GenBank/DDBJ whole genome shotgun (WGS) entry which is preliminary data.</text>
</comment>
<dbReference type="PANTHER" id="PTHR35809:SF1">
    <property type="entry name" value="ARCHAETIDYLSERINE DECARBOXYLASE PROENZYME-RELATED"/>
    <property type="match status" value="1"/>
</dbReference>
<name>A0ABP9GVE3_9ACTN</name>
<dbReference type="RefSeq" id="WP_344143577.1">
    <property type="nucleotide sequence ID" value="NZ_BAABIK010000032.1"/>
</dbReference>
<proteinExistence type="inferred from homology"/>
<dbReference type="HAMAP" id="MF_00664">
    <property type="entry name" value="PS_decarb_PSD_A"/>
    <property type="match status" value="1"/>
</dbReference>
<keyword evidence="6 11" id="KW-0865">Zymogen</keyword>
<dbReference type="Pfam" id="PF02666">
    <property type="entry name" value="PS_Dcarbxylase"/>
    <property type="match status" value="1"/>
</dbReference>
<keyword evidence="9 11" id="KW-1208">Phospholipid metabolism</keyword>
<comment type="PTM">
    <text evidence="11">Is synthesized initially as an inactive proenzyme. Formation of the active enzyme involves a self-maturation process in which the active site pyruvoyl group is generated from an internal serine residue via an autocatalytic post-translational modification. Two non-identical subunits are generated from the proenzyme in this reaction, and the pyruvate is formed at the N-terminus of the alpha chain, which is derived from the carboxyl end of the proenzyme. The post-translation cleavage follows an unusual pathway, termed non-hydrolytic serinolysis, in which the side chain hydroxyl group of the serine supplies its oxygen atom to form the C-terminus of the beta chain, while the remainder of the serine residue undergoes an oxidative deamination to produce ammonia and the pyruvoyl prosthetic group on the alpha chain.</text>
</comment>
<dbReference type="EMBL" id="BAABIK010000032">
    <property type="protein sequence ID" value="GAA4954162.1"/>
    <property type="molecule type" value="Genomic_DNA"/>
</dbReference>
<dbReference type="Proteomes" id="UP001499993">
    <property type="component" value="Unassembled WGS sequence"/>
</dbReference>
<dbReference type="InterPro" id="IPR003817">
    <property type="entry name" value="PS_Dcarbxylase"/>
</dbReference>
<keyword evidence="10 11" id="KW-0670">Pyruvate</keyword>
<keyword evidence="2 11" id="KW-0444">Lipid biosynthesis</keyword>
<evidence type="ECO:0000256" key="8">
    <source>
        <dbReference type="ARBA" id="ARBA00023239"/>
    </source>
</evidence>
<accession>A0ABP9GVE3</accession>
<dbReference type="EC" id="4.1.1.65" evidence="11"/>
<evidence type="ECO:0000256" key="1">
    <source>
        <dbReference type="ARBA" id="ARBA00022475"/>
    </source>
</evidence>
<evidence type="ECO:0000313" key="14">
    <source>
        <dbReference type="Proteomes" id="UP001499993"/>
    </source>
</evidence>
<comment type="subcellular location">
    <subcellularLocation>
        <location evidence="11">Cell membrane</location>
        <topology evidence="11">Peripheral membrane protein</topology>
    </subcellularLocation>
</comment>
<dbReference type="InterPro" id="IPR033175">
    <property type="entry name" value="PSD-A"/>
</dbReference>
<feature type="chain" id="PRO_5044902272" description="Phosphatidylserine decarboxylase beta chain" evidence="11">
    <location>
        <begin position="1"/>
        <end position="191"/>
    </location>
</feature>
<sequence>MTEHDRQTPAPVRAPGLLRVRMARGSAPWLLPAFALVLILAAASAAVPALLFAAVPAGALALAMVWFFRDPDRVAAGAGFACAADGVVQFIDTRSDGRTRVAVFMNPLNVHVNRAPLEGAVTRIEHRPGGFRPAFDKDSERNERVIWTFQTEIGEVTVVQIAGAMVRRIVPYLTEGKKVEKGQRIGLIRFGSRVDVYLPAGVAPAVEVGQKVRAGETRLDRD</sequence>
<dbReference type="NCBIfam" id="NF003685">
    <property type="entry name" value="PRK05305.2-5"/>
    <property type="match status" value="1"/>
</dbReference>
<keyword evidence="1 11" id="KW-1003">Cell membrane</keyword>
<gene>
    <name evidence="11" type="primary">psd</name>
    <name evidence="13" type="ORF">GCM10023224_44330</name>
</gene>
<reference evidence="14" key="1">
    <citation type="journal article" date="2019" name="Int. J. Syst. Evol. Microbiol.">
        <title>The Global Catalogue of Microorganisms (GCM) 10K type strain sequencing project: providing services to taxonomists for standard genome sequencing and annotation.</title>
        <authorList>
            <consortium name="The Broad Institute Genomics Platform"/>
            <consortium name="The Broad Institute Genome Sequencing Center for Infectious Disease"/>
            <person name="Wu L."/>
            <person name="Ma J."/>
        </authorList>
    </citation>
    <scope>NUCLEOTIDE SEQUENCE [LARGE SCALE GENOMIC DNA]</scope>
    <source>
        <strain evidence="14">JCM 18123</strain>
    </source>
</reference>
<evidence type="ECO:0000313" key="13">
    <source>
        <dbReference type="EMBL" id="GAA4954162.1"/>
    </source>
</evidence>
<evidence type="ECO:0000256" key="2">
    <source>
        <dbReference type="ARBA" id="ARBA00022516"/>
    </source>
</evidence>